<proteinExistence type="predicted"/>
<gene>
    <name evidence="2" type="ORF">EV212_103134</name>
</gene>
<evidence type="ECO:0008006" key="4">
    <source>
        <dbReference type="Google" id="ProtNLM"/>
    </source>
</evidence>
<protein>
    <recommendedName>
        <fullName evidence="4">Cell division protein FtsQ</fullName>
    </recommendedName>
</protein>
<dbReference type="AlphaFoldDB" id="A0A4R2LBD2"/>
<keyword evidence="1" id="KW-0812">Transmembrane</keyword>
<dbReference type="RefSeq" id="WP_132089659.1">
    <property type="nucleotide sequence ID" value="NZ_JANKAQ010000003.1"/>
</dbReference>
<keyword evidence="1" id="KW-1133">Transmembrane helix</keyword>
<comment type="caution">
    <text evidence="2">The sequence shown here is derived from an EMBL/GenBank/DDBJ whole genome shotgun (WGS) entry which is preliminary data.</text>
</comment>
<name>A0A4R2LBD2_9FIRM</name>
<evidence type="ECO:0000256" key="1">
    <source>
        <dbReference type="SAM" id="Phobius"/>
    </source>
</evidence>
<evidence type="ECO:0000313" key="3">
    <source>
        <dbReference type="Proteomes" id="UP000295711"/>
    </source>
</evidence>
<keyword evidence="1" id="KW-0472">Membrane</keyword>
<evidence type="ECO:0000313" key="2">
    <source>
        <dbReference type="EMBL" id="TCO85413.1"/>
    </source>
</evidence>
<reference evidence="2 3" key="1">
    <citation type="submission" date="2019-03" db="EMBL/GenBank/DDBJ databases">
        <title>Genomic Encyclopedia of Type Strains, Phase IV (KMG-IV): sequencing the most valuable type-strain genomes for metagenomic binning, comparative biology and taxonomic classification.</title>
        <authorList>
            <person name="Goeker M."/>
        </authorList>
    </citation>
    <scope>NUCLEOTIDE SEQUENCE [LARGE SCALE GENOMIC DNA]</scope>
    <source>
        <strain evidence="2 3">DSM 28559</strain>
    </source>
</reference>
<organism evidence="2 3">
    <name type="scientific">Frisingicoccus caecimuris</name>
    <dbReference type="NCBI Taxonomy" id="1796636"/>
    <lineage>
        <taxon>Bacteria</taxon>
        <taxon>Bacillati</taxon>
        <taxon>Bacillota</taxon>
        <taxon>Clostridia</taxon>
        <taxon>Lachnospirales</taxon>
        <taxon>Lachnospiraceae</taxon>
        <taxon>Frisingicoccus</taxon>
    </lineage>
</organism>
<feature type="transmembrane region" description="Helical" evidence="1">
    <location>
        <begin position="53"/>
        <end position="74"/>
    </location>
</feature>
<dbReference type="OrthoDB" id="1748794at2"/>
<dbReference type="Proteomes" id="UP000295711">
    <property type="component" value="Unassembled WGS sequence"/>
</dbReference>
<dbReference type="EMBL" id="SLXA01000003">
    <property type="protein sequence ID" value="TCO85413.1"/>
    <property type="molecule type" value="Genomic_DNA"/>
</dbReference>
<sequence>MDKNYYQDEELEEFEEFEDFEDLEQELENDEDGEAVWDKERDRRTIPKRHRGLKIIAGIFIILAVAVGVVIYGFRLEEVRVIGNKNYTADEIKTRIGFPEDAPNTLICYLKYFRYKVEDIPFLEDVQVKIENRNMICIEVGETDILGCLKEGKNYFYFDDNGVVQEVLSERRDTVPLITGAEAGDLEIGQTISIENRTVYKGVIELCQLLVDHDIAPEEIEIGEDGYFTVYINEAIRIGFGAPVLLEGKATELANILPELLNMQETDQIRGILHLENYDSTKNSIIFTKEN</sequence>
<keyword evidence="3" id="KW-1185">Reference proteome</keyword>
<accession>A0A4R2LBD2</accession>